<feature type="transmembrane region" description="Helical" evidence="1">
    <location>
        <begin position="73"/>
        <end position="93"/>
    </location>
</feature>
<keyword evidence="1" id="KW-0812">Transmembrane</keyword>
<accession>A0A1F4Y230</accession>
<gene>
    <name evidence="3" type="ORF">A2419_00160</name>
</gene>
<reference evidence="3 4" key="1">
    <citation type="journal article" date="2016" name="Nat. Commun.">
        <title>Thousands of microbial genomes shed light on interconnected biogeochemical processes in an aquifer system.</title>
        <authorList>
            <person name="Anantharaman K."/>
            <person name="Brown C.T."/>
            <person name="Hug L.A."/>
            <person name="Sharon I."/>
            <person name="Castelle C.J."/>
            <person name="Probst A.J."/>
            <person name="Thomas B.C."/>
            <person name="Singh A."/>
            <person name="Wilkins M.J."/>
            <person name="Karaoz U."/>
            <person name="Brodie E.L."/>
            <person name="Williams K.H."/>
            <person name="Hubbard S.S."/>
            <person name="Banfield J.F."/>
        </authorList>
    </citation>
    <scope>NUCLEOTIDE SEQUENCE [LARGE SCALE GENOMIC DNA]</scope>
</reference>
<name>A0A1F4Y230_9BACT</name>
<dbReference type="Gene3D" id="2.60.40.1170">
    <property type="entry name" value="Mu homology domain, subdomain B"/>
    <property type="match status" value="1"/>
</dbReference>
<keyword evidence="1" id="KW-1133">Transmembrane helix</keyword>
<evidence type="ECO:0000313" key="3">
    <source>
        <dbReference type="EMBL" id="OGC88027.1"/>
    </source>
</evidence>
<sequence length="644" mass="67841">MAEKKGSIAWLKAALYSRKDDVSINPDERTPLEAHSTDVPVSWNDAPRSPLPQITTLLHMASTKKGWSIATKFLIVSFVFFILAAGAATYMFFYGNNGISPQNIDVQIIMPSVIDGGKPTTIQVLIVNRNNANLKLADLIINYPDGTRNATNANQSLIHERQSIGSISAGQTVQRTSQAIFYGQEGQAQKVSVQLEYSIEGSNAVFERNADINFTIGSSPVSIAVSSPTEAISDQQFSFDVTVQSNSLAPVQDVVIQARYPFGFSVTNTSPQAQVGGTLWRLGEMKPGESKVLRITGTLNGQDGDTRVFYFLAGSDADKTNTTLRVPFLSVPQTLTVRRPFISAELAVNGQTGKTISVPAGADIQGVITWTNNLPDPVADVQLTLSLAGPTLNTSAIGASTGFYQSSDSTIVWTKDQNPQLAEVPPGGTGTLPFRFGTLSSGTSGTLYSNPAISLNVKVEGVRQGQTNVPQNVASADSTQVYVSSVVVLNAVASHFSGPFSNTGPMPPVPGQNTTYGITWTVTNTSNTIANGVVSATLPPYVTFMGAQSGSGISYDSGSRTVTWAMGDVKAGAGFTAASRVAAFQVSLLPSISQKGQPAALTNPAAFSGQDRFAQVQVSATAIPPTTQLGSEAGYTPNMGSVAQ</sequence>
<dbReference type="Pfam" id="PF01345">
    <property type="entry name" value="DUF11"/>
    <property type="match status" value="2"/>
</dbReference>
<dbReference type="EMBL" id="MEXB01000013">
    <property type="protein sequence ID" value="OGC88027.1"/>
    <property type="molecule type" value="Genomic_DNA"/>
</dbReference>
<evidence type="ECO:0000313" key="4">
    <source>
        <dbReference type="Proteomes" id="UP000176568"/>
    </source>
</evidence>
<comment type="caution">
    <text evidence="3">The sequence shown here is derived from an EMBL/GenBank/DDBJ whole genome shotgun (WGS) entry which is preliminary data.</text>
</comment>
<evidence type="ECO:0000259" key="2">
    <source>
        <dbReference type="Pfam" id="PF01345"/>
    </source>
</evidence>
<feature type="domain" description="DUF11" evidence="2">
    <location>
        <begin position="228"/>
        <end position="320"/>
    </location>
</feature>
<dbReference type="InterPro" id="IPR001434">
    <property type="entry name" value="OmcB-like_DUF11"/>
</dbReference>
<evidence type="ECO:0000256" key="1">
    <source>
        <dbReference type="SAM" id="Phobius"/>
    </source>
</evidence>
<dbReference type="Proteomes" id="UP000176568">
    <property type="component" value="Unassembled WGS sequence"/>
</dbReference>
<feature type="domain" description="DUF11" evidence="2">
    <location>
        <begin position="508"/>
        <end position="596"/>
    </location>
</feature>
<organism evidence="3 4">
    <name type="scientific">Candidatus Adlerbacteria bacterium RIFOXYC1_FULL_48_26</name>
    <dbReference type="NCBI Taxonomy" id="1797247"/>
    <lineage>
        <taxon>Bacteria</taxon>
        <taxon>Candidatus Adleribacteriota</taxon>
    </lineage>
</organism>
<dbReference type="AlphaFoldDB" id="A0A1F4Y230"/>
<protein>
    <recommendedName>
        <fullName evidence="2">DUF11 domain-containing protein</fullName>
    </recommendedName>
</protein>
<keyword evidence="1" id="KW-0472">Membrane</keyword>
<proteinExistence type="predicted"/>
<dbReference type="STRING" id="1797247.A2419_00160"/>